<dbReference type="Pfam" id="PF04336">
    <property type="entry name" value="ACP_PD"/>
    <property type="match status" value="1"/>
</dbReference>
<dbReference type="PANTHER" id="PTHR38764">
    <property type="entry name" value="ACYL CARRIER PROTEIN PHOSPHODIESTERASE"/>
    <property type="match status" value="1"/>
</dbReference>
<evidence type="ECO:0000313" key="5">
    <source>
        <dbReference type="Proteomes" id="UP000321192"/>
    </source>
</evidence>
<gene>
    <name evidence="4" type="ORF">E6Q80_17680</name>
</gene>
<dbReference type="PANTHER" id="PTHR38764:SF1">
    <property type="entry name" value="ACYL CARRIER PROTEIN PHOSPHODIESTERASE"/>
    <property type="match status" value="1"/>
</dbReference>
<dbReference type="InterPro" id="IPR007431">
    <property type="entry name" value="ACP_PD"/>
</dbReference>
<dbReference type="GO" id="GO:0008770">
    <property type="term" value="F:[acyl-carrier-protein] phosphodiesterase activity"/>
    <property type="evidence" value="ECO:0007669"/>
    <property type="project" value="InterPro"/>
</dbReference>
<evidence type="ECO:0000256" key="3">
    <source>
        <dbReference type="ARBA" id="ARBA00023098"/>
    </source>
</evidence>
<protein>
    <submittedName>
        <fullName evidence="4">DUF479 domain-containing protein</fullName>
    </submittedName>
</protein>
<dbReference type="AlphaFoldDB" id="A0A5C7SDU2"/>
<dbReference type="EMBL" id="SSFD01000289">
    <property type="protein sequence ID" value="TXH81106.1"/>
    <property type="molecule type" value="Genomic_DNA"/>
</dbReference>
<proteinExistence type="predicted"/>
<organism evidence="4 5">
    <name type="scientific">Thauera aminoaromatica</name>
    <dbReference type="NCBI Taxonomy" id="164330"/>
    <lineage>
        <taxon>Bacteria</taxon>
        <taxon>Pseudomonadati</taxon>
        <taxon>Pseudomonadota</taxon>
        <taxon>Betaproteobacteria</taxon>
        <taxon>Rhodocyclales</taxon>
        <taxon>Zoogloeaceae</taxon>
        <taxon>Thauera</taxon>
    </lineage>
</organism>
<comment type="caution">
    <text evidence="4">The sequence shown here is derived from an EMBL/GenBank/DDBJ whole genome shotgun (WGS) entry which is preliminary data.</text>
</comment>
<keyword evidence="3" id="KW-0443">Lipid metabolism</keyword>
<evidence type="ECO:0000313" key="4">
    <source>
        <dbReference type="EMBL" id="TXH81106.1"/>
    </source>
</evidence>
<name>A0A5C7SDU2_THASP</name>
<dbReference type="PIRSF" id="PIRSF011489">
    <property type="entry name" value="DUF479"/>
    <property type="match status" value="1"/>
</dbReference>
<evidence type="ECO:0000256" key="2">
    <source>
        <dbReference type="ARBA" id="ARBA00022801"/>
    </source>
</evidence>
<dbReference type="RefSeq" id="WP_276660883.1">
    <property type="nucleotide sequence ID" value="NZ_SSFD01000289.1"/>
</dbReference>
<sequence>MNYLAHALLAGASPDDRIGGVIGDFVKGPLDPLPTGLAPGLAAGVMLHRRIDSFADAHPAFRRSRGRVSVARRRVGGVMVDMFYDHFLARHWAHFSAQALGDFTADTYRMIAAHPGPLPPTFGPVFERMRAHDWLASYRDAAVVTLALDRMAETRLRRPNPLAGAGEELLACQAGLEADFFEFLPDALAFARSVIRQRG</sequence>
<evidence type="ECO:0000256" key="1">
    <source>
        <dbReference type="ARBA" id="ARBA00022516"/>
    </source>
</evidence>
<keyword evidence="1" id="KW-0444">Lipid biosynthesis</keyword>
<dbReference type="GO" id="GO:0006633">
    <property type="term" value="P:fatty acid biosynthetic process"/>
    <property type="evidence" value="ECO:0007669"/>
    <property type="project" value="InterPro"/>
</dbReference>
<keyword evidence="2" id="KW-0378">Hydrolase</keyword>
<dbReference type="Proteomes" id="UP000321192">
    <property type="component" value="Unassembled WGS sequence"/>
</dbReference>
<accession>A0A5C7SDU2</accession>
<reference evidence="4 5" key="1">
    <citation type="submission" date="2018-09" db="EMBL/GenBank/DDBJ databases">
        <title>Metagenome Assembled Genomes from an Advanced Water Purification Facility.</title>
        <authorList>
            <person name="Stamps B.W."/>
            <person name="Spear J.R."/>
        </authorList>
    </citation>
    <scope>NUCLEOTIDE SEQUENCE [LARGE SCALE GENOMIC DNA]</scope>
    <source>
        <strain evidence="4">Bin_27_1</strain>
    </source>
</reference>